<organism evidence="2 3">
    <name type="scientific">Spirosoma agri</name>
    <dbReference type="NCBI Taxonomy" id="1987381"/>
    <lineage>
        <taxon>Bacteria</taxon>
        <taxon>Pseudomonadati</taxon>
        <taxon>Bacteroidota</taxon>
        <taxon>Cytophagia</taxon>
        <taxon>Cytophagales</taxon>
        <taxon>Cytophagaceae</taxon>
        <taxon>Spirosoma</taxon>
    </lineage>
</organism>
<accession>A0A6M0IKY7</accession>
<proteinExistence type="predicted"/>
<dbReference type="PANTHER" id="PTHR43162:SF1">
    <property type="entry name" value="PRESTALK A DIFFERENTIATION PROTEIN A"/>
    <property type="match status" value="1"/>
</dbReference>
<dbReference type="AlphaFoldDB" id="A0A6M0IKY7"/>
<dbReference type="SUPFAM" id="SSF51735">
    <property type="entry name" value="NAD(P)-binding Rossmann-fold domains"/>
    <property type="match status" value="1"/>
</dbReference>
<comment type="caution">
    <text evidence="2">The sequence shown here is derived from an EMBL/GenBank/DDBJ whole genome shotgun (WGS) entry which is preliminary data.</text>
</comment>
<dbReference type="InterPro" id="IPR008030">
    <property type="entry name" value="NmrA-like"/>
</dbReference>
<dbReference type="InterPro" id="IPR036291">
    <property type="entry name" value="NAD(P)-bd_dom_sf"/>
</dbReference>
<dbReference type="Pfam" id="PF05368">
    <property type="entry name" value="NmrA"/>
    <property type="match status" value="1"/>
</dbReference>
<reference evidence="2 3" key="1">
    <citation type="submission" date="2020-02" db="EMBL/GenBank/DDBJ databases">
        <title>Draft genome sequence of two Spirosoma agri KCTC 52727 and Spirosoma terrae KCTC 52035.</title>
        <authorList>
            <person name="Rojas J."/>
            <person name="Ambika Manirajan B."/>
            <person name="Ratering S."/>
            <person name="Suarez C."/>
            <person name="Schnell S."/>
        </authorList>
    </citation>
    <scope>NUCLEOTIDE SEQUENCE [LARGE SCALE GENOMIC DNA]</scope>
    <source>
        <strain evidence="2 3">KCTC 52727</strain>
    </source>
</reference>
<gene>
    <name evidence="2" type="ORF">GK091_14255</name>
</gene>
<dbReference type="Gene3D" id="3.40.50.720">
    <property type="entry name" value="NAD(P)-binding Rossmann-like Domain"/>
    <property type="match status" value="1"/>
</dbReference>
<dbReference type="Proteomes" id="UP000477386">
    <property type="component" value="Unassembled WGS sequence"/>
</dbReference>
<dbReference type="InterPro" id="IPR051604">
    <property type="entry name" value="Ergot_Alk_Oxidoreductase"/>
</dbReference>
<keyword evidence="3" id="KW-1185">Reference proteome</keyword>
<feature type="domain" description="NmrA-like" evidence="1">
    <location>
        <begin position="2"/>
        <end position="259"/>
    </location>
</feature>
<evidence type="ECO:0000313" key="3">
    <source>
        <dbReference type="Proteomes" id="UP000477386"/>
    </source>
</evidence>
<evidence type="ECO:0000313" key="2">
    <source>
        <dbReference type="EMBL" id="NEU68051.1"/>
    </source>
</evidence>
<sequence>MNIVVTGSLGHIGQPLTAELVQKGHTVTVISSNPERREAIEALGATAAIGSLEDAGFLIATFAGADAVFAMVPPNYAMPDQVAYYRQIGTNYARAIRQSGVRRVVHLSSYGADLDKGTGFILGSHHVENTLNELPDVNLTHLRAAYFYYNLYSFVDMINQQGIMGAIYGGDDKLIMVAPSDIAAVAVEELETSGSSAARTRSTIRYVVSDDRTASEVARVLGEAIGKPDLTWVTVSESQTKDALTSSGMPASLVTNLVELGSSIHNGTLREAYDLHQPVVTGKVKIEDFAQDFAAVFKR</sequence>
<evidence type="ECO:0000259" key="1">
    <source>
        <dbReference type="Pfam" id="PF05368"/>
    </source>
</evidence>
<dbReference type="EMBL" id="JAAGNZ010000001">
    <property type="protein sequence ID" value="NEU68051.1"/>
    <property type="molecule type" value="Genomic_DNA"/>
</dbReference>
<dbReference type="Gene3D" id="3.90.25.10">
    <property type="entry name" value="UDP-galactose 4-epimerase, domain 1"/>
    <property type="match status" value="1"/>
</dbReference>
<dbReference type="RefSeq" id="WP_164039299.1">
    <property type="nucleotide sequence ID" value="NZ_JAAGNZ010000001.1"/>
</dbReference>
<name>A0A6M0IKY7_9BACT</name>
<dbReference type="PANTHER" id="PTHR43162">
    <property type="match status" value="1"/>
</dbReference>
<protein>
    <submittedName>
        <fullName evidence="2">NAD(P)H-binding protein</fullName>
    </submittedName>
</protein>